<sequence length="109" mass="12100">MAMAKSAGNEFADHLEGSDNRVALSGGYLYIYRGERLLHIASIPSPNLLAEYSADSTVENVDSFTDEEGNAYTIVIHSMKTGVMWSLDQHPVNLEVIKELHYAVRLNDD</sequence>
<dbReference type="RefSeq" id="WP_147185142.1">
    <property type="nucleotide sequence ID" value="NZ_CP042382.1"/>
</dbReference>
<dbReference type="OrthoDB" id="5918520at2"/>
<gene>
    <name evidence="1" type="ORF">FGL86_13930</name>
</gene>
<evidence type="ECO:0000313" key="1">
    <source>
        <dbReference type="EMBL" id="QEA40067.1"/>
    </source>
</evidence>
<evidence type="ECO:0000313" key="2">
    <source>
        <dbReference type="Proteomes" id="UP000321272"/>
    </source>
</evidence>
<dbReference type="EMBL" id="CP042382">
    <property type="protein sequence ID" value="QEA40067.1"/>
    <property type="molecule type" value="Genomic_DNA"/>
</dbReference>
<organism evidence="1 2">
    <name type="scientific">Pistricoccus aurantiacus</name>
    <dbReference type="NCBI Taxonomy" id="1883414"/>
    <lineage>
        <taxon>Bacteria</taxon>
        <taxon>Pseudomonadati</taxon>
        <taxon>Pseudomonadota</taxon>
        <taxon>Gammaproteobacteria</taxon>
        <taxon>Oceanospirillales</taxon>
        <taxon>Halomonadaceae</taxon>
        <taxon>Pistricoccus</taxon>
    </lineage>
</organism>
<keyword evidence="2" id="KW-1185">Reference proteome</keyword>
<proteinExistence type="predicted"/>
<dbReference type="KEGG" id="paur:FGL86_13930"/>
<accession>A0A5B8SVC3</accession>
<reference evidence="1 2" key="1">
    <citation type="submission" date="2019-06" db="EMBL/GenBank/DDBJ databases">
        <title>Genome analyses of bacteria isolated from kimchi.</title>
        <authorList>
            <person name="Lee S."/>
            <person name="Ahn S."/>
            <person name="Roh S."/>
        </authorList>
    </citation>
    <scope>NUCLEOTIDE SEQUENCE [LARGE SCALE GENOMIC DNA]</scope>
    <source>
        <strain evidence="1 2">CBA4606</strain>
    </source>
</reference>
<dbReference type="Proteomes" id="UP000321272">
    <property type="component" value="Chromosome"/>
</dbReference>
<protein>
    <submittedName>
        <fullName evidence="1">Uncharacterized protein</fullName>
    </submittedName>
</protein>
<name>A0A5B8SVC3_9GAMM</name>
<dbReference type="AlphaFoldDB" id="A0A5B8SVC3"/>